<dbReference type="AlphaFoldDB" id="A0A3Q9QT91"/>
<dbReference type="PANTHER" id="PTHR30543">
    <property type="entry name" value="CHROMATE REDUCTASE"/>
    <property type="match status" value="1"/>
</dbReference>
<dbReference type="OrthoDB" id="9812295at2"/>
<dbReference type="RefSeq" id="WP_066383612.1">
    <property type="nucleotide sequence ID" value="NZ_CP022572.1"/>
</dbReference>
<comment type="similarity">
    <text evidence="1">Belongs to the azoreductase type 2 family.</text>
</comment>
<evidence type="ECO:0000259" key="2">
    <source>
        <dbReference type="Pfam" id="PF03358"/>
    </source>
</evidence>
<dbReference type="InterPro" id="IPR050712">
    <property type="entry name" value="NAD(P)H-dep_reductase"/>
</dbReference>
<accession>A0A3Q9QT91</accession>
<protein>
    <submittedName>
        <fullName evidence="3">NADPH-dependent oxidoreductase</fullName>
    </submittedName>
</protein>
<evidence type="ECO:0000313" key="4">
    <source>
        <dbReference type="Proteomes" id="UP000282892"/>
    </source>
</evidence>
<dbReference type="KEGG" id="nmk:CHR53_16670"/>
<dbReference type="Pfam" id="PF03358">
    <property type="entry name" value="FMN_red"/>
    <property type="match status" value="1"/>
</dbReference>
<keyword evidence="4" id="KW-1185">Reference proteome</keyword>
<dbReference type="Gene3D" id="3.40.50.360">
    <property type="match status" value="1"/>
</dbReference>
<name>A0A3Q9QT91_9BACI</name>
<evidence type="ECO:0000256" key="1">
    <source>
        <dbReference type="ARBA" id="ARBA00009428"/>
    </source>
</evidence>
<dbReference type="GO" id="GO:0005829">
    <property type="term" value="C:cytosol"/>
    <property type="evidence" value="ECO:0007669"/>
    <property type="project" value="TreeGrafter"/>
</dbReference>
<evidence type="ECO:0000313" key="3">
    <source>
        <dbReference type="EMBL" id="AZU62765.1"/>
    </source>
</evidence>
<feature type="domain" description="NADPH-dependent FMN reductase-like" evidence="2">
    <location>
        <begin position="1"/>
        <end position="134"/>
    </location>
</feature>
<dbReference type="Proteomes" id="UP000282892">
    <property type="component" value="Chromosome"/>
</dbReference>
<sequence length="177" mass="19646">MKIVAIVGSLRKDSYNKQLAATIQERNMERFDLEILDLSVLPHYNQDEENNPSEAVVDFKRKVKEADGVIIVTPEYNWSIPGVLKNALDWLSRVDKVLIGKPVMTAGAATGLAGTLRAQLHLRQILTALQVKLLSPVGNEILVNQAGTKFADGKLTDEATINFIDDVVDRFVKFISE</sequence>
<organism evidence="3 4">
    <name type="scientific">Neobacillus mesonae</name>
    <dbReference type="NCBI Taxonomy" id="1193713"/>
    <lineage>
        <taxon>Bacteria</taxon>
        <taxon>Bacillati</taxon>
        <taxon>Bacillota</taxon>
        <taxon>Bacilli</taxon>
        <taxon>Bacillales</taxon>
        <taxon>Bacillaceae</taxon>
        <taxon>Neobacillus</taxon>
    </lineage>
</organism>
<dbReference type="SUPFAM" id="SSF52218">
    <property type="entry name" value="Flavoproteins"/>
    <property type="match status" value="1"/>
</dbReference>
<dbReference type="GO" id="GO:0010181">
    <property type="term" value="F:FMN binding"/>
    <property type="evidence" value="ECO:0007669"/>
    <property type="project" value="TreeGrafter"/>
</dbReference>
<dbReference type="InterPro" id="IPR029039">
    <property type="entry name" value="Flavoprotein-like_sf"/>
</dbReference>
<dbReference type="EMBL" id="CP022572">
    <property type="protein sequence ID" value="AZU62765.1"/>
    <property type="molecule type" value="Genomic_DNA"/>
</dbReference>
<dbReference type="PANTHER" id="PTHR30543:SF21">
    <property type="entry name" value="NAD(P)H-DEPENDENT FMN REDUCTASE LOT6"/>
    <property type="match status" value="1"/>
</dbReference>
<dbReference type="STRING" id="1193713.GCA_001636315_00161"/>
<proteinExistence type="inferred from homology"/>
<gene>
    <name evidence="3" type="ORF">CHR53_16670</name>
</gene>
<dbReference type="GO" id="GO:0016491">
    <property type="term" value="F:oxidoreductase activity"/>
    <property type="evidence" value="ECO:0007669"/>
    <property type="project" value="InterPro"/>
</dbReference>
<dbReference type="InterPro" id="IPR005025">
    <property type="entry name" value="FMN_Rdtase-like_dom"/>
</dbReference>
<reference evidence="3 4" key="1">
    <citation type="submission" date="2017-07" db="EMBL/GenBank/DDBJ databases">
        <title>The complete genome sequence of Bacillus mesonae strain H20-5, an efficient strain improving plant abiotic stress resistance.</title>
        <authorList>
            <person name="Kim S.Y."/>
            <person name="Song H."/>
            <person name="Sang M.K."/>
            <person name="Weon H.-Y."/>
            <person name="Song J."/>
        </authorList>
    </citation>
    <scope>NUCLEOTIDE SEQUENCE [LARGE SCALE GENOMIC DNA]</scope>
    <source>
        <strain evidence="3 4">H20-5</strain>
    </source>
</reference>